<reference evidence="1" key="2">
    <citation type="submission" date="2022-06" db="UniProtKB">
        <authorList>
            <consortium name="EnsemblMetazoa"/>
        </authorList>
    </citation>
    <scope>IDENTIFICATION</scope>
    <source>
        <strain evidence="1">PS312</strain>
    </source>
</reference>
<keyword evidence="2" id="KW-1185">Reference proteome</keyword>
<accession>A0A8R1Z7L4</accession>
<evidence type="ECO:0000313" key="1">
    <source>
        <dbReference type="EnsemblMetazoa" id="PPA42963.1"/>
    </source>
</evidence>
<proteinExistence type="predicted"/>
<reference evidence="2" key="1">
    <citation type="journal article" date="2008" name="Nat. Genet.">
        <title>The Pristionchus pacificus genome provides a unique perspective on nematode lifestyle and parasitism.</title>
        <authorList>
            <person name="Dieterich C."/>
            <person name="Clifton S.W."/>
            <person name="Schuster L.N."/>
            <person name="Chinwalla A."/>
            <person name="Delehaunty K."/>
            <person name="Dinkelacker I."/>
            <person name="Fulton L."/>
            <person name="Fulton R."/>
            <person name="Godfrey J."/>
            <person name="Minx P."/>
            <person name="Mitreva M."/>
            <person name="Roeseler W."/>
            <person name="Tian H."/>
            <person name="Witte H."/>
            <person name="Yang S.P."/>
            <person name="Wilson R.K."/>
            <person name="Sommer R.J."/>
        </authorList>
    </citation>
    <scope>NUCLEOTIDE SEQUENCE [LARGE SCALE GENOMIC DNA]</scope>
    <source>
        <strain evidence="2">PS312</strain>
    </source>
</reference>
<protein>
    <submittedName>
        <fullName evidence="1">Uncharacterized protein</fullName>
    </submittedName>
</protein>
<gene>
    <name evidence="1" type="primary">WBGene00281332</name>
</gene>
<dbReference type="Proteomes" id="UP000005239">
    <property type="component" value="Unassembled WGS sequence"/>
</dbReference>
<accession>A0A2A6CUI5</accession>
<organism evidence="1 2">
    <name type="scientific">Pristionchus pacificus</name>
    <name type="common">Parasitic nematode worm</name>
    <dbReference type="NCBI Taxonomy" id="54126"/>
    <lineage>
        <taxon>Eukaryota</taxon>
        <taxon>Metazoa</taxon>
        <taxon>Ecdysozoa</taxon>
        <taxon>Nematoda</taxon>
        <taxon>Chromadorea</taxon>
        <taxon>Rhabditida</taxon>
        <taxon>Rhabditina</taxon>
        <taxon>Diplogasteromorpha</taxon>
        <taxon>Diplogasteroidea</taxon>
        <taxon>Neodiplogasteridae</taxon>
        <taxon>Pristionchus</taxon>
    </lineage>
</organism>
<name>A0A2A6CUI5_PRIPA</name>
<dbReference type="EnsemblMetazoa" id="PPA42963.1">
    <property type="protein sequence ID" value="PPA42963.1"/>
    <property type="gene ID" value="WBGene00281332"/>
</dbReference>
<evidence type="ECO:0000313" key="2">
    <source>
        <dbReference type="Proteomes" id="UP000005239"/>
    </source>
</evidence>
<sequence>MPNFILRVEFIRYRELRFSANIHKYSSPRFHQFFSILNNSELLFIEEYFNFTANIPVRVERRLHAISDQTVVENDVEYIGTVKSKKPRNGNNEKKRL</sequence>
<dbReference type="AlphaFoldDB" id="A0A2A6CUI5"/>